<accession>A0A328B4H8</accession>
<comment type="caution">
    <text evidence="7">The sequence shown here is derived from an EMBL/GenBank/DDBJ whole genome shotgun (WGS) entry which is preliminary data.</text>
</comment>
<evidence type="ECO:0000256" key="1">
    <source>
        <dbReference type="ARBA" id="ARBA00022603"/>
    </source>
</evidence>
<evidence type="ECO:0000256" key="2">
    <source>
        <dbReference type="ARBA" id="ARBA00022679"/>
    </source>
</evidence>
<proteinExistence type="inferred from homology"/>
<keyword evidence="8" id="KW-1185">Reference proteome</keyword>
<dbReference type="RefSeq" id="WP_111458603.1">
    <property type="nucleotide sequence ID" value="NZ_QFYP01000001.1"/>
</dbReference>
<keyword evidence="4 5" id="KW-0694">RNA-binding</keyword>
<feature type="domain" description="SAM-dependent MTase RsmB/NOP-type" evidence="6">
    <location>
        <begin position="146"/>
        <end position="424"/>
    </location>
</feature>
<dbReference type="AlphaFoldDB" id="A0A328B4H8"/>
<dbReference type="GO" id="GO:0001510">
    <property type="term" value="P:RNA methylation"/>
    <property type="evidence" value="ECO:0007669"/>
    <property type="project" value="InterPro"/>
</dbReference>
<keyword evidence="3 5" id="KW-0949">S-adenosyl-L-methionine</keyword>
<dbReference type="InterPro" id="IPR001678">
    <property type="entry name" value="MeTrfase_RsmB-F_NOP2_dom"/>
</dbReference>
<gene>
    <name evidence="7" type="ORF">DJ021_16635</name>
</gene>
<dbReference type="GO" id="GO:0008173">
    <property type="term" value="F:RNA methyltransferase activity"/>
    <property type="evidence" value="ECO:0007669"/>
    <property type="project" value="InterPro"/>
</dbReference>
<dbReference type="PROSITE" id="PS51686">
    <property type="entry name" value="SAM_MT_RSMB_NOP"/>
    <property type="match status" value="1"/>
</dbReference>
<organism evidence="7 8">
    <name type="scientific">Phenylobacterium hankyongense</name>
    <dbReference type="NCBI Taxonomy" id="1813876"/>
    <lineage>
        <taxon>Bacteria</taxon>
        <taxon>Pseudomonadati</taxon>
        <taxon>Pseudomonadota</taxon>
        <taxon>Alphaproteobacteria</taxon>
        <taxon>Caulobacterales</taxon>
        <taxon>Caulobacteraceae</taxon>
        <taxon>Phenylobacterium</taxon>
    </lineage>
</organism>
<dbReference type="Pfam" id="PF22458">
    <property type="entry name" value="RsmF-B_ferredox"/>
    <property type="match status" value="1"/>
</dbReference>
<dbReference type="InterPro" id="IPR029063">
    <property type="entry name" value="SAM-dependent_MTases_sf"/>
</dbReference>
<evidence type="ECO:0000313" key="7">
    <source>
        <dbReference type="EMBL" id="RAK61311.1"/>
    </source>
</evidence>
<name>A0A328B4H8_9CAUL</name>
<feature type="binding site" evidence="5">
    <location>
        <position position="309"/>
    </location>
    <ligand>
        <name>S-adenosyl-L-methionine</name>
        <dbReference type="ChEBI" id="CHEBI:59789"/>
    </ligand>
</feature>
<feature type="active site" description="Nucleophile" evidence="5">
    <location>
        <position position="362"/>
    </location>
</feature>
<dbReference type="PRINTS" id="PR02008">
    <property type="entry name" value="RCMTFAMILY"/>
</dbReference>
<evidence type="ECO:0000256" key="5">
    <source>
        <dbReference type="PROSITE-ProRule" id="PRU01023"/>
    </source>
</evidence>
<keyword evidence="1 5" id="KW-0489">Methyltransferase</keyword>
<evidence type="ECO:0000259" key="6">
    <source>
        <dbReference type="PROSITE" id="PS51686"/>
    </source>
</evidence>
<dbReference type="InterPro" id="IPR049560">
    <property type="entry name" value="MeTrfase_RsmB-F_NOP2_cat"/>
</dbReference>
<evidence type="ECO:0000256" key="4">
    <source>
        <dbReference type="ARBA" id="ARBA00022884"/>
    </source>
</evidence>
<dbReference type="CDD" id="cd02440">
    <property type="entry name" value="AdoMet_MTases"/>
    <property type="match status" value="1"/>
</dbReference>
<dbReference type="InterPro" id="IPR054728">
    <property type="entry name" value="RsmB-like_ferredoxin"/>
</dbReference>
<dbReference type="PANTHER" id="PTHR22807">
    <property type="entry name" value="NOP2 YEAST -RELATED NOL1/NOP2/FMU SUN DOMAIN-CONTAINING"/>
    <property type="match status" value="1"/>
</dbReference>
<dbReference type="InterPro" id="IPR023267">
    <property type="entry name" value="RCMT"/>
</dbReference>
<protein>
    <submittedName>
        <fullName evidence="7">MFS transporter</fullName>
    </submittedName>
</protein>
<comment type="caution">
    <text evidence="5">Lacks conserved residue(s) required for the propagation of feature annotation.</text>
</comment>
<dbReference type="PANTHER" id="PTHR22807:SF53">
    <property type="entry name" value="RIBOSOMAL RNA SMALL SUBUNIT METHYLTRANSFERASE B-RELATED"/>
    <property type="match status" value="1"/>
</dbReference>
<dbReference type="Gene3D" id="3.40.50.150">
    <property type="entry name" value="Vaccinia Virus protein VP39"/>
    <property type="match status" value="1"/>
</dbReference>
<evidence type="ECO:0000313" key="8">
    <source>
        <dbReference type="Proteomes" id="UP000249842"/>
    </source>
</evidence>
<evidence type="ECO:0000256" key="3">
    <source>
        <dbReference type="ARBA" id="ARBA00022691"/>
    </source>
</evidence>
<keyword evidence="2 5" id="KW-0808">Transferase</keyword>
<dbReference type="Pfam" id="PF01189">
    <property type="entry name" value="Methyltr_RsmB-F"/>
    <property type="match status" value="1"/>
</dbReference>
<dbReference type="OrthoDB" id="9810297at2"/>
<dbReference type="EMBL" id="QFYP01000001">
    <property type="protein sequence ID" value="RAK61311.1"/>
    <property type="molecule type" value="Genomic_DNA"/>
</dbReference>
<comment type="similarity">
    <text evidence="5">Belongs to the class I-like SAM-binding methyltransferase superfamily. RsmB/NOP family.</text>
</comment>
<reference evidence="8" key="1">
    <citation type="submission" date="2018-05" db="EMBL/GenBank/DDBJ databases">
        <authorList>
            <person name="Li X."/>
        </authorList>
    </citation>
    <scope>NUCLEOTIDE SEQUENCE [LARGE SCALE GENOMIC DNA]</scope>
    <source>
        <strain evidence="8">HKS-05</strain>
    </source>
</reference>
<sequence>MRDAGRLAAAIDVLTDIEERHRPVRMALKTWGESARYAGAKDRAWVSGLALDVLRRRRSLAWRMGEEGPRAASLAALRFLWDWPMERIAEAAAEEPHGPGPLTDAERAALATPRDLAEAPPAVRGDYPDWLDASLVRAFGDDRAAEGQALSERAPVDLRVNRLKTDPERALKALTPLHAEPSGVLATALRMPALDPTARSGAVEAIPQFSKGWFEVQDLGSQIAASAAGEVKGKQVLDLCAGGGGKTLALASDMGNTGQIYAYDSDARRLADTIRRGERAGVRNLQIRSPINPDPLKGLEGRMDVVFLDAPCTGTGSWRRHPDTKWRLTPETLEKRQADQDAVLDAGATFVKPGGRIVYVTCSVLPEENEDRVTAFLARTDGFEVRPATADPALTGRLTAEGYLRLSPRTSATDGFFVAVLERRKDPKSS</sequence>
<feature type="binding site" evidence="5">
    <location>
        <position position="264"/>
    </location>
    <ligand>
        <name>S-adenosyl-L-methionine</name>
        <dbReference type="ChEBI" id="CHEBI:59789"/>
    </ligand>
</feature>
<dbReference type="SUPFAM" id="SSF53335">
    <property type="entry name" value="S-adenosyl-L-methionine-dependent methyltransferases"/>
    <property type="match status" value="1"/>
</dbReference>
<dbReference type="Proteomes" id="UP000249842">
    <property type="component" value="Unassembled WGS sequence"/>
</dbReference>
<dbReference type="GO" id="GO:0003723">
    <property type="term" value="F:RNA binding"/>
    <property type="evidence" value="ECO:0007669"/>
    <property type="project" value="UniProtKB-UniRule"/>
</dbReference>